<evidence type="ECO:0000313" key="4">
    <source>
        <dbReference type="Proteomes" id="UP001151760"/>
    </source>
</evidence>
<evidence type="ECO:0008006" key="5">
    <source>
        <dbReference type="Google" id="ProtNLM"/>
    </source>
</evidence>
<feature type="compositionally biased region" description="Polar residues" evidence="2">
    <location>
        <begin position="229"/>
        <end position="246"/>
    </location>
</feature>
<accession>A0ABQ4YKE7</accession>
<organism evidence="3 4">
    <name type="scientific">Tanacetum coccineum</name>
    <dbReference type="NCBI Taxonomy" id="301880"/>
    <lineage>
        <taxon>Eukaryota</taxon>
        <taxon>Viridiplantae</taxon>
        <taxon>Streptophyta</taxon>
        <taxon>Embryophyta</taxon>
        <taxon>Tracheophyta</taxon>
        <taxon>Spermatophyta</taxon>
        <taxon>Magnoliopsida</taxon>
        <taxon>eudicotyledons</taxon>
        <taxon>Gunneridae</taxon>
        <taxon>Pentapetalae</taxon>
        <taxon>asterids</taxon>
        <taxon>campanulids</taxon>
        <taxon>Asterales</taxon>
        <taxon>Asteraceae</taxon>
        <taxon>Asteroideae</taxon>
        <taxon>Anthemideae</taxon>
        <taxon>Anthemidinae</taxon>
        <taxon>Tanacetum</taxon>
    </lineage>
</organism>
<dbReference type="EMBL" id="BQNB010010450">
    <property type="protein sequence ID" value="GJS77470.1"/>
    <property type="molecule type" value="Genomic_DNA"/>
</dbReference>
<gene>
    <name evidence="3" type="ORF">Tco_0727351</name>
</gene>
<feature type="compositionally biased region" description="Basic residues" evidence="2">
    <location>
        <begin position="179"/>
        <end position="188"/>
    </location>
</feature>
<evidence type="ECO:0000256" key="2">
    <source>
        <dbReference type="SAM" id="MobiDB-lite"/>
    </source>
</evidence>
<keyword evidence="4" id="KW-1185">Reference proteome</keyword>
<name>A0ABQ4YKE7_9ASTR</name>
<protein>
    <recommendedName>
        <fullName evidence="5">Transposase (Putative), gypsy type</fullName>
    </recommendedName>
</protein>
<proteinExistence type="predicted"/>
<dbReference type="Proteomes" id="UP001151760">
    <property type="component" value="Unassembled WGS sequence"/>
</dbReference>
<sequence length="633" mass="69738">MGRDTIQLEDAVLTIFGEYILEFTSEYDIPEGLHPELPGPEETIVDFPEGKVSVYTKFLNLQTIASPFLQFLFDILGYYQIHLSQLSVIGAAKVKTKIRPHAAHEVPLLTVTASRVIEMEETGVASESSGTPSALEKSPLDFADEDPPQTIAERVGTEGQVQDELSGGRGGHHGPPVIKRQKQMRHKRVNDEAEANAPPKVLRKDHVSSPAQNDYGEKSLTVMGLGAGSISSTPSAQGAPTTTKSVSDPDPLSYAKPQPYPEQGIAQSSRGTATEIPTEHVATTEVNVQLSVGSLESGKSTFVPSVVGSPGDFLSQYNINLARQVAMGSQLRLRLEQEVRLLKKAKAQAVEMEVHGLRNQAKNLETLLEAEVDMKKVAEDKNVGLAKELESLRAQFTDLQVRNDQLSEQVSTLQTQVTGEERIKVTFKEFKKYDDDKVEHRDRGPSLGMSEGLKYGVEHRKASRDLADIEAYDPEANSKLVKALQDLKDLKYPMIDQLERLKDAPMELIMASLYLESDTREDAPQWICDLRPSSSQLKIPVYPEVRDPKDPWAVKEEMLLEDAIAANICRAEKKKKCRVVCRTHGIGSAHHARSNGIHVFAPTVVPQGLSILLADAATQTEAADKEEEPHPRL</sequence>
<keyword evidence="1" id="KW-0175">Coiled coil</keyword>
<feature type="coiled-coil region" evidence="1">
    <location>
        <begin position="332"/>
        <end position="416"/>
    </location>
</feature>
<evidence type="ECO:0000256" key="1">
    <source>
        <dbReference type="SAM" id="Coils"/>
    </source>
</evidence>
<feature type="region of interest" description="Disordered" evidence="2">
    <location>
        <begin position="122"/>
        <end position="274"/>
    </location>
</feature>
<comment type="caution">
    <text evidence="3">The sequence shown here is derived from an EMBL/GenBank/DDBJ whole genome shotgun (WGS) entry which is preliminary data.</text>
</comment>
<reference evidence="3" key="1">
    <citation type="journal article" date="2022" name="Int. J. Mol. Sci.">
        <title>Draft Genome of Tanacetum Coccineum: Genomic Comparison of Closely Related Tanacetum-Family Plants.</title>
        <authorList>
            <person name="Yamashiro T."/>
            <person name="Shiraishi A."/>
            <person name="Nakayama K."/>
            <person name="Satake H."/>
        </authorList>
    </citation>
    <scope>NUCLEOTIDE SEQUENCE</scope>
</reference>
<reference evidence="3" key="2">
    <citation type="submission" date="2022-01" db="EMBL/GenBank/DDBJ databases">
        <authorList>
            <person name="Yamashiro T."/>
            <person name="Shiraishi A."/>
            <person name="Satake H."/>
            <person name="Nakayama K."/>
        </authorList>
    </citation>
    <scope>NUCLEOTIDE SEQUENCE</scope>
</reference>
<evidence type="ECO:0000313" key="3">
    <source>
        <dbReference type="EMBL" id="GJS77470.1"/>
    </source>
</evidence>